<comment type="similarity">
    <text evidence="1 2">Belongs to the peptidase S14 family.</text>
</comment>
<dbReference type="PANTHER" id="PTHR10381">
    <property type="entry name" value="ATP-DEPENDENT CLP PROTEASE PROTEOLYTIC SUBUNIT"/>
    <property type="match status" value="1"/>
</dbReference>
<dbReference type="EMBL" id="MF770616">
    <property type="protein sequence ID" value="ATG25858.1"/>
    <property type="molecule type" value="Genomic_DNA"/>
</dbReference>
<name>A0A291F133_9ASTR</name>
<reference evidence="3" key="1">
    <citation type="journal article" date="2014" name="Proc. Natl. Acad. Sci. U.S.A.">
        <title>The dynamic history of plastid genomes in the Campanulaceae sensu lato is unique among angiosperms.</title>
        <authorList>
            <person name="Knox E.B."/>
        </authorList>
    </citation>
    <scope>NUCLEOTIDE SEQUENCE</scope>
</reference>
<dbReference type="CDD" id="cd07017">
    <property type="entry name" value="S14_ClpP_2"/>
    <property type="match status" value="1"/>
</dbReference>
<sequence length="239" mass="27597">MELSRTKKTPTIPKIYLGDDDRDRLFNYHPDFDLQEGRDNKKEWVDLIDHMQDNRILFLFEELNNEITNKLISVMLYLDYEEEGVIRLFINSPGGSIYNGLALQNSIWGLYSPIQTVGMGKVAAMAAVVLASGDEKRRVAFHSTRIMLHLPKKKKKKNKEKEKFHISEALIADVAHLAKLHDRIVSFLSHVSGRRMETIYADLERDLFMSAEEAKDYGIIDRVLEPELDEPETETETET</sequence>
<evidence type="ECO:0000313" key="3">
    <source>
        <dbReference type="EMBL" id="ATG25858.1"/>
    </source>
</evidence>
<dbReference type="InterPro" id="IPR029045">
    <property type="entry name" value="ClpP/crotonase-like_dom_sf"/>
</dbReference>
<keyword evidence="3" id="KW-0934">Plastid</keyword>
<dbReference type="GO" id="GO:0006515">
    <property type="term" value="P:protein quality control for misfolded or incompletely synthesized proteins"/>
    <property type="evidence" value="ECO:0007669"/>
    <property type="project" value="TreeGrafter"/>
</dbReference>
<dbReference type="Pfam" id="PF00574">
    <property type="entry name" value="CLP_protease"/>
    <property type="match status" value="1"/>
</dbReference>
<reference evidence="3" key="2">
    <citation type="submission" date="2017-08" db="EMBL/GenBank/DDBJ databases">
        <authorList>
            <person name="Knox E.B."/>
        </authorList>
    </citation>
    <scope>NUCLEOTIDE SEQUENCE</scope>
</reference>
<dbReference type="GO" id="GO:0004176">
    <property type="term" value="F:ATP-dependent peptidase activity"/>
    <property type="evidence" value="ECO:0007669"/>
    <property type="project" value="InterPro"/>
</dbReference>
<evidence type="ECO:0000256" key="2">
    <source>
        <dbReference type="RuleBase" id="RU003567"/>
    </source>
</evidence>
<geneLocation type="plastid" evidence="3"/>
<dbReference type="Gene3D" id="3.90.226.10">
    <property type="entry name" value="2-enoyl-CoA Hydratase, Chain A, domain 1"/>
    <property type="match status" value="1"/>
</dbReference>
<gene>
    <name evidence="3" type="primary">clpP</name>
    <name evidence="3" type="ORF">Mo_de_de1Pt0570</name>
</gene>
<evidence type="ECO:0000256" key="1">
    <source>
        <dbReference type="ARBA" id="ARBA00007039"/>
    </source>
</evidence>
<protein>
    <recommendedName>
        <fullName evidence="2">ATP-dependent Clp protease proteolytic subunit</fullName>
    </recommendedName>
</protein>
<dbReference type="InterPro" id="IPR023562">
    <property type="entry name" value="ClpP/TepA"/>
</dbReference>
<dbReference type="AlphaFoldDB" id="A0A291F133"/>
<dbReference type="InterPro" id="IPR001907">
    <property type="entry name" value="ClpP"/>
</dbReference>
<organism evidence="3">
    <name type="scientific">Monopsis debilis var. debilis</name>
    <dbReference type="NCBI Taxonomy" id="2041136"/>
    <lineage>
        <taxon>Eukaryota</taxon>
        <taxon>Viridiplantae</taxon>
        <taxon>Streptophyta</taxon>
        <taxon>Embryophyta</taxon>
        <taxon>Tracheophyta</taxon>
        <taxon>Spermatophyta</taxon>
        <taxon>Magnoliopsida</taxon>
        <taxon>eudicotyledons</taxon>
        <taxon>Gunneridae</taxon>
        <taxon>Pentapetalae</taxon>
        <taxon>asterids</taxon>
        <taxon>campanulids</taxon>
        <taxon>Asterales</taxon>
        <taxon>Campanulaceae</taxon>
        <taxon>Monopsis</taxon>
    </lineage>
</organism>
<dbReference type="GO" id="GO:0009368">
    <property type="term" value="C:endopeptidase Clp complex"/>
    <property type="evidence" value="ECO:0007669"/>
    <property type="project" value="TreeGrafter"/>
</dbReference>
<keyword evidence="3" id="KW-0645">Protease</keyword>
<dbReference type="SUPFAM" id="SSF52096">
    <property type="entry name" value="ClpP/crotonase"/>
    <property type="match status" value="1"/>
</dbReference>
<dbReference type="GO" id="GO:0009532">
    <property type="term" value="C:plastid stroma"/>
    <property type="evidence" value="ECO:0007669"/>
    <property type="project" value="UniProtKB-ARBA"/>
</dbReference>
<dbReference type="PRINTS" id="PR00127">
    <property type="entry name" value="CLPPROTEASEP"/>
</dbReference>
<dbReference type="GO" id="GO:0051117">
    <property type="term" value="F:ATPase binding"/>
    <property type="evidence" value="ECO:0007669"/>
    <property type="project" value="TreeGrafter"/>
</dbReference>
<proteinExistence type="inferred from homology"/>
<dbReference type="PANTHER" id="PTHR10381:SF11">
    <property type="entry name" value="ATP-DEPENDENT CLP PROTEASE PROTEOLYTIC SUBUNIT, MITOCHONDRIAL"/>
    <property type="match status" value="1"/>
</dbReference>
<accession>A0A291F133</accession>
<keyword evidence="3" id="KW-0378">Hydrolase</keyword>
<dbReference type="GO" id="GO:0004252">
    <property type="term" value="F:serine-type endopeptidase activity"/>
    <property type="evidence" value="ECO:0007669"/>
    <property type="project" value="InterPro"/>
</dbReference>